<protein>
    <submittedName>
        <fullName evidence="2">Uncharacterized protein</fullName>
    </submittedName>
</protein>
<feature type="compositionally biased region" description="Acidic residues" evidence="1">
    <location>
        <begin position="420"/>
        <end position="437"/>
    </location>
</feature>
<name>K2MUA1_TRYCR</name>
<feature type="region of interest" description="Disordered" evidence="1">
    <location>
        <begin position="166"/>
        <end position="205"/>
    </location>
</feature>
<evidence type="ECO:0000256" key="1">
    <source>
        <dbReference type="SAM" id="MobiDB-lite"/>
    </source>
</evidence>
<organism evidence="2 3">
    <name type="scientific">Trypanosoma cruzi marinkellei</name>
    <dbReference type="NCBI Taxonomy" id="85056"/>
    <lineage>
        <taxon>Eukaryota</taxon>
        <taxon>Discoba</taxon>
        <taxon>Euglenozoa</taxon>
        <taxon>Kinetoplastea</taxon>
        <taxon>Metakinetoplastina</taxon>
        <taxon>Trypanosomatida</taxon>
        <taxon>Trypanosomatidae</taxon>
        <taxon>Trypanosoma</taxon>
        <taxon>Schizotrypanum</taxon>
    </lineage>
</organism>
<feature type="region of interest" description="Disordered" evidence="1">
    <location>
        <begin position="309"/>
        <end position="437"/>
    </location>
</feature>
<gene>
    <name evidence="2" type="ORF">MOQ_005588</name>
</gene>
<feature type="compositionally biased region" description="Low complexity" evidence="1">
    <location>
        <begin position="395"/>
        <end position="406"/>
    </location>
</feature>
<sequence>MAEPHLYTLRSLVVTYGVQLTPSLDAIARRVLLAVASPGIASAASWELAALLGTYFRAGAVRVLEELMELLLNEKPPFLLAAPCVVGWTGTATEAPPVGASDGDVSTTVAEGEEEEEEGEKTSKVVRSLRALEELLLAVGPYMNASMMQRATLRFAQEVVMEGILDAPPLSPSADNRKHLCGKRGNPKNNNSKDSGSHHQQQQQQTAASSAVFLVEETLQPLFVDLLTSFLLLCRPLPGVVSACVVRVLKELPARPITMRNCREHQNLLCSISRLSATFTALRHPHALPFYLPPIDIVEKPTRRVVGEISSTGSEKTTDVPGSLLPPRPSPLPTPSVGVVPQPGETQQQQQQQVAATDRARPVSSSPPHQPVSAARQQQSFLGSNENSRKDVPPAAAASQQQQKQQRNTPVKPSPPVEPTADESNEEDDMPEIDMED</sequence>
<dbReference type="OrthoDB" id="265595at2759"/>
<evidence type="ECO:0000313" key="3">
    <source>
        <dbReference type="Proteomes" id="UP000007350"/>
    </source>
</evidence>
<dbReference type="AlphaFoldDB" id="K2MUA1"/>
<feature type="region of interest" description="Disordered" evidence="1">
    <location>
        <begin position="93"/>
        <end position="124"/>
    </location>
</feature>
<feature type="compositionally biased region" description="Pro residues" evidence="1">
    <location>
        <begin position="324"/>
        <end position="334"/>
    </location>
</feature>
<reference evidence="2 3" key="1">
    <citation type="journal article" date="2012" name="BMC Genomics">
        <title>Comparative genomic analysis of human infective Trypanosoma cruzi lineages with the bat-restricted subspecies T. cruzi marinkellei.</title>
        <authorList>
            <person name="Franzen O."/>
            <person name="Talavera-Lopez C."/>
            <person name="Ochaya S."/>
            <person name="Butler C.E."/>
            <person name="Messenger L.A."/>
            <person name="Lewis M.D."/>
            <person name="Llewellyn M.S."/>
            <person name="Marinkelle C.J."/>
            <person name="Tyler K.M."/>
            <person name="Miles M.A."/>
            <person name="Andersson B."/>
        </authorList>
    </citation>
    <scope>NUCLEOTIDE SEQUENCE [LARGE SCALE GENOMIC DNA]</scope>
    <source>
        <strain evidence="2 3">B7</strain>
    </source>
</reference>
<accession>K2MUA1</accession>
<dbReference type="EMBL" id="AHKC01011954">
    <property type="protein sequence ID" value="EKF30600.1"/>
    <property type="molecule type" value="Genomic_DNA"/>
</dbReference>
<evidence type="ECO:0000313" key="2">
    <source>
        <dbReference type="EMBL" id="EKF30600.1"/>
    </source>
</evidence>
<feature type="compositionally biased region" description="Polar residues" evidence="1">
    <location>
        <begin position="375"/>
        <end position="386"/>
    </location>
</feature>
<proteinExistence type="predicted"/>
<dbReference type="Proteomes" id="UP000007350">
    <property type="component" value="Unassembled WGS sequence"/>
</dbReference>
<comment type="caution">
    <text evidence="2">The sequence shown here is derived from an EMBL/GenBank/DDBJ whole genome shotgun (WGS) entry which is preliminary data.</text>
</comment>
<keyword evidence="3" id="KW-1185">Reference proteome</keyword>
<feature type="compositionally biased region" description="Low complexity" evidence="1">
    <location>
        <begin position="362"/>
        <end position="373"/>
    </location>
</feature>